<dbReference type="PANTHER" id="PTHR43182:SF1">
    <property type="entry name" value="COBALT-PRECORRIN-7 C(5)-METHYLTRANSFERASE"/>
    <property type="match status" value="1"/>
</dbReference>
<dbReference type="Gene3D" id="3.40.1010.10">
    <property type="entry name" value="Cobalt-precorrin-4 Transmethylase, Domain 1"/>
    <property type="match status" value="1"/>
</dbReference>
<proteinExistence type="predicted"/>
<dbReference type="Gene3D" id="3.30.950.10">
    <property type="entry name" value="Methyltransferase, Cobalt-precorrin-4 Transmethylase, Domain 2"/>
    <property type="match status" value="1"/>
</dbReference>
<accession>A0A921INB6</accession>
<dbReference type="PANTHER" id="PTHR43182">
    <property type="entry name" value="COBALT-PRECORRIN-6B C(15)-METHYLTRANSFERASE (DECARBOXYLATING)"/>
    <property type="match status" value="1"/>
</dbReference>
<reference evidence="8" key="2">
    <citation type="submission" date="2021-09" db="EMBL/GenBank/DDBJ databases">
        <authorList>
            <person name="Gilroy R."/>
        </authorList>
    </citation>
    <scope>NUCLEOTIDE SEQUENCE</scope>
    <source>
        <strain evidence="8">ChiGjej2B2-7701</strain>
    </source>
</reference>
<dbReference type="NCBIfam" id="TIGR02467">
    <property type="entry name" value="CbiE"/>
    <property type="match status" value="1"/>
</dbReference>
<evidence type="ECO:0000259" key="7">
    <source>
        <dbReference type="Pfam" id="PF13847"/>
    </source>
</evidence>
<keyword evidence="3" id="KW-0489">Methyltransferase</keyword>
<dbReference type="Pfam" id="PF00590">
    <property type="entry name" value="TP_methylase"/>
    <property type="match status" value="1"/>
</dbReference>
<dbReference type="NCBIfam" id="TIGR02469">
    <property type="entry name" value="CbiT"/>
    <property type="match status" value="1"/>
</dbReference>
<dbReference type="GO" id="GO:0009236">
    <property type="term" value="P:cobalamin biosynthetic process"/>
    <property type="evidence" value="ECO:0007669"/>
    <property type="project" value="UniProtKB-KW"/>
</dbReference>
<name>A0A921INB6_9ACTN</name>
<dbReference type="Pfam" id="PF13847">
    <property type="entry name" value="Methyltransf_31"/>
    <property type="match status" value="1"/>
</dbReference>
<dbReference type="Proteomes" id="UP000746751">
    <property type="component" value="Unassembled WGS sequence"/>
</dbReference>
<dbReference type="EMBL" id="DYVF01000027">
    <property type="protein sequence ID" value="HJG30470.1"/>
    <property type="molecule type" value="Genomic_DNA"/>
</dbReference>
<evidence type="ECO:0000256" key="5">
    <source>
        <dbReference type="ARBA" id="ARBA00022691"/>
    </source>
</evidence>
<dbReference type="AlphaFoldDB" id="A0A921INB6"/>
<feature type="domain" description="Methyltransferase" evidence="7">
    <location>
        <begin position="267"/>
        <end position="324"/>
    </location>
</feature>
<dbReference type="SUPFAM" id="SSF53335">
    <property type="entry name" value="S-adenosyl-L-methionine-dependent methyltransferases"/>
    <property type="match status" value="1"/>
</dbReference>
<dbReference type="InterPro" id="IPR050714">
    <property type="entry name" value="Cobalamin_biosynth_MTase"/>
</dbReference>
<comment type="pathway">
    <text evidence="1">Cofactor biosynthesis; adenosylcobalamin biosynthesis.</text>
</comment>
<gene>
    <name evidence="8" type="primary">cbiE</name>
    <name evidence="8" type="ORF">K8U80_03630</name>
</gene>
<evidence type="ECO:0000256" key="3">
    <source>
        <dbReference type="ARBA" id="ARBA00022603"/>
    </source>
</evidence>
<feature type="domain" description="Tetrapyrrole methylase" evidence="6">
    <location>
        <begin position="4"/>
        <end position="205"/>
    </location>
</feature>
<dbReference type="InterPro" id="IPR014008">
    <property type="entry name" value="Cbl_synth_MTase_CbiT"/>
</dbReference>
<dbReference type="InterPro" id="IPR014777">
    <property type="entry name" value="4pyrrole_Mease_sub1"/>
</dbReference>
<dbReference type="SUPFAM" id="SSF53790">
    <property type="entry name" value="Tetrapyrrole methylase"/>
    <property type="match status" value="1"/>
</dbReference>
<dbReference type="GO" id="GO:0008276">
    <property type="term" value="F:protein methyltransferase activity"/>
    <property type="evidence" value="ECO:0007669"/>
    <property type="project" value="InterPro"/>
</dbReference>
<evidence type="ECO:0000256" key="1">
    <source>
        <dbReference type="ARBA" id="ARBA00004953"/>
    </source>
</evidence>
<dbReference type="CDD" id="cd02440">
    <property type="entry name" value="AdoMet_MTases"/>
    <property type="match status" value="1"/>
</dbReference>
<dbReference type="Gene3D" id="3.40.50.150">
    <property type="entry name" value="Vaccinia Virus protein VP39"/>
    <property type="match status" value="1"/>
</dbReference>
<organism evidence="8 9">
    <name type="scientific">Collinsella ihumii</name>
    <dbReference type="NCBI Taxonomy" id="1720204"/>
    <lineage>
        <taxon>Bacteria</taxon>
        <taxon>Bacillati</taxon>
        <taxon>Actinomycetota</taxon>
        <taxon>Coriobacteriia</taxon>
        <taxon>Coriobacteriales</taxon>
        <taxon>Coriobacteriaceae</taxon>
        <taxon>Collinsella</taxon>
    </lineage>
</organism>
<comment type="caution">
    <text evidence="8">The sequence shown here is derived from an EMBL/GenBank/DDBJ whole genome shotgun (WGS) entry which is preliminary data.</text>
</comment>
<dbReference type="InterPro" id="IPR014776">
    <property type="entry name" value="4pyrrole_Mease_sub2"/>
</dbReference>
<evidence type="ECO:0000313" key="8">
    <source>
        <dbReference type="EMBL" id="HJG30470.1"/>
    </source>
</evidence>
<dbReference type="CDD" id="cd11644">
    <property type="entry name" value="Precorrin-6Y-MT"/>
    <property type="match status" value="1"/>
</dbReference>
<evidence type="ECO:0000256" key="4">
    <source>
        <dbReference type="ARBA" id="ARBA00022679"/>
    </source>
</evidence>
<dbReference type="InterPro" id="IPR025714">
    <property type="entry name" value="Methyltranfer_dom"/>
</dbReference>
<dbReference type="InterPro" id="IPR000878">
    <property type="entry name" value="4pyrrol_Mease"/>
</dbReference>
<dbReference type="InterPro" id="IPR035996">
    <property type="entry name" value="4pyrrol_Methylase_sf"/>
</dbReference>
<keyword evidence="5" id="KW-0949">S-adenosyl-L-methionine</keyword>
<reference evidence="8" key="1">
    <citation type="journal article" date="2021" name="PeerJ">
        <title>Extensive microbial diversity within the chicken gut microbiome revealed by metagenomics and culture.</title>
        <authorList>
            <person name="Gilroy R."/>
            <person name="Ravi A."/>
            <person name="Getino M."/>
            <person name="Pursley I."/>
            <person name="Horton D.L."/>
            <person name="Alikhan N.F."/>
            <person name="Baker D."/>
            <person name="Gharbi K."/>
            <person name="Hall N."/>
            <person name="Watson M."/>
            <person name="Adriaenssens E.M."/>
            <person name="Foster-Nyarko E."/>
            <person name="Jarju S."/>
            <person name="Secka A."/>
            <person name="Antonio M."/>
            <person name="Oren A."/>
            <person name="Chaudhuri R.R."/>
            <person name="La Ragione R."/>
            <person name="Hildebrand F."/>
            <person name="Pallen M.J."/>
        </authorList>
    </citation>
    <scope>NUCLEOTIDE SEQUENCE</scope>
    <source>
        <strain evidence="8">ChiGjej2B2-7701</strain>
    </source>
</reference>
<dbReference type="InterPro" id="IPR029063">
    <property type="entry name" value="SAM-dependent_MTases_sf"/>
</dbReference>
<evidence type="ECO:0000313" key="9">
    <source>
        <dbReference type="Proteomes" id="UP000746751"/>
    </source>
</evidence>
<protein>
    <submittedName>
        <fullName evidence="8">Precorrin-6y C5,15-methyltransferase (Decarboxylating) subunit CbiE</fullName>
    </submittedName>
</protein>
<keyword evidence="2" id="KW-0169">Cobalamin biosynthesis</keyword>
<evidence type="ECO:0000256" key="2">
    <source>
        <dbReference type="ARBA" id="ARBA00022573"/>
    </source>
</evidence>
<dbReference type="GO" id="GO:0032259">
    <property type="term" value="P:methylation"/>
    <property type="evidence" value="ECO:0007669"/>
    <property type="project" value="UniProtKB-KW"/>
</dbReference>
<dbReference type="InterPro" id="IPR012818">
    <property type="entry name" value="CbiE"/>
</dbReference>
<evidence type="ECO:0000259" key="6">
    <source>
        <dbReference type="Pfam" id="PF00590"/>
    </source>
</evidence>
<keyword evidence="4" id="KW-0808">Transferase</keyword>
<sequence>MRHIAIVGAGPGDPGLLSCAARDALRGADLVVGARRLVEGTGGASRAGALPALFEGAHTAVAARAADVAHALASDRDWVRACVLMSGDTGLFSGAEGTARAVADEPGLADCTVEVIPGISSASMLAARLGRPWQGWRFVTAHGAACDIVGEAARGGTVFLVTSGATGPAELCGRLVAAGLGDVEVVVAERLSYADERIESGTAAAFADRTFDPLNVMLVDLDGACARPWPWATPGIPDERFERGRVPMTKQEVRAVALAKLRVTATDTVFDVGAGTGSVTVELGLLARAGAVYAIERKPEAVELCRRNVAAFGLDNVRVVEGEAPGALRDLPTPDAVFVGGSGGALAGIMDALRLRAATCRICLTCVSLETLAEATRLLAAPDIEDVDICQVSVARAERAGSHSLMRASNPVFIVSARLGRASGVRAGGAS</sequence>